<feature type="domain" description="Myb/SANT-like" evidence="2">
    <location>
        <begin position="12"/>
        <end position="105"/>
    </location>
</feature>
<dbReference type="PANTHER" id="PTHR47584:SF14">
    <property type="entry name" value="L10-INTERACTING MYB DOMAIN-CONTAINING PROTEIN-LIKE"/>
    <property type="match status" value="1"/>
</dbReference>
<accession>A0AAN7EV44</accession>
<feature type="region of interest" description="Disordered" evidence="1">
    <location>
        <begin position="180"/>
        <end position="205"/>
    </location>
</feature>
<dbReference type="InterPro" id="IPR024752">
    <property type="entry name" value="Myb/SANT-like_dom"/>
</dbReference>
<name>A0AAN7EV44_QUERU</name>
<evidence type="ECO:0000256" key="1">
    <source>
        <dbReference type="SAM" id="MobiDB-lite"/>
    </source>
</evidence>
<evidence type="ECO:0000313" key="4">
    <source>
        <dbReference type="Proteomes" id="UP001324115"/>
    </source>
</evidence>
<organism evidence="3 4">
    <name type="scientific">Quercus rubra</name>
    <name type="common">Northern red oak</name>
    <name type="synonym">Quercus borealis</name>
    <dbReference type="NCBI Taxonomy" id="3512"/>
    <lineage>
        <taxon>Eukaryota</taxon>
        <taxon>Viridiplantae</taxon>
        <taxon>Streptophyta</taxon>
        <taxon>Embryophyta</taxon>
        <taxon>Tracheophyta</taxon>
        <taxon>Spermatophyta</taxon>
        <taxon>Magnoliopsida</taxon>
        <taxon>eudicotyledons</taxon>
        <taxon>Gunneridae</taxon>
        <taxon>Pentapetalae</taxon>
        <taxon>rosids</taxon>
        <taxon>fabids</taxon>
        <taxon>Fagales</taxon>
        <taxon>Fagaceae</taxon>
        <taxon>Quercus</taxon>
    </lineage>
</organism>
<keyword evidence="4" id="KW-1185">Reference proteome</keyword>
<protein>
    <recommendedName>
        <fullName evidence="2">Myb/SANT-like domain-containing protein</fullName>
    </recommendedName>
</protein>
<dbReference type="InterPro" id="IPR045026">
    <property type="entry name" value="LIMYB"/>
</dbReference>
<dbReference type="EMBL" id="JAXUIC010000007">
    <property type="protein sequence ID" value="KAK4580663.1"/>
    <property type="molecule type" value="Genomic_DNA"/>
</dbReference>
<dbReference type="PANTHER" id="PTHR47584">
    <property type="match status" value="1"/>
</dbReference>
<dbReference type="Proteomes" id="UP001324115">
    <property type="component" value="Unassembled WGS sequence"/>
</dbReference>
<dbReference type="Pfam" id="PF12776">
    <property type="entry name" value="Myb_DNA-bind_3"/>
    <property type="match status" value="1"/>
</dbReference>
<dbReference type="AlphaFoldDB" id="A0AAN7EV44"/>
<sequence>MANESQHPDEKKWPPHVEHTFIEIMLEEQLKGNMPNGVFKGSTWASITCDLNERTGKDFITKQVQQKHNRLRLKQRKWSQLLRHTGLGWDEQTQTVTCSEEVWQNVLALFALSTATGNLQISSNTPPLNSDEERALEEEIANANITDASPPTHLDNDYYTPNFESFPHTVEDDEVEEVTQRVGKRPVQCPSGKGPSGKGKKVLKKGDRVSEMTMALKEYTAMTKDRFTGKLGKSCGSSDQFAQSARGGDPCSLGKAMDVLNSYADLSNKAYIKMSKVLQQKDNRVVFMCMPEHRRKAWIDDILNPEED</sequence>
<evidence type="ECO:0000313" key="3">
    <source>
        <dbReference type="EMBL" id="KAK4580663.1"/>
    </source>
</evidence>
<reference evidence="3 4" key="1">
    <citation type="journal article" date="2023" name="G3 (Bethesda)">
        <title>A haplotype-resolved chromosome-scale genome for Quercus rubra L. provides insights into the genetics of adaptive traits for red oak species.</title>
        <authorList>
            <person name="Kapoor B."/>
            <person name="Jenkins J."/>
            <person name="Schmutz J."/>
            <person name="Zhebentyayeva T."/>
            <person name="Kuelheim C."/>
            <person name="Coggeshall M."/>
            <person name="Heim C."/>
            <person name="Lasky J.R."/>
            <person name="Leites L."/>
            <person name="Islam-Faridi N."/>
            <person name="Romero-Severson J."/>
            <person name="DeLeo V.L."/>
            <person name="Lucas S.M."/>
            <person name="Lazic D."/>
            <person name="Gailing O."/>
            <person name="Carlson J."/>
            <person name="Staton M."/>
        </authorList>
    </citation>
    <scope>NUCLEOTIDE SEQUENCE [LARGE SCALE GENOMIC DNA]</scope>
    <source>
        <strain evidence="3">Pseudo-F2</strain>
    </source>
</reference>
<proteinExistence type="predicted"/>
<evidence type="ECO:0000259" key="2">
    <source>
        <dbReference type="Pfam" id="PF12776"/>
    </source>
</evidence>
<gene>
    <name evidence="3" type="ORF">RGQ29_024344</name>
</gene>
<comment type="caution">
    <text evidence="3">The sequence shown here is derived from an EMBL/GenBank/DDBJ whole genome shotgun (WGS) entry which is preliminary data.</text>
</comment>